<name>A0A4Z1AF22_9LEPT</name>
<evidence type="ECO:0000313" key="2">
    <source>
        <dbReference type="Proteomes" id="UP000298263"/>
    </source>
</evidence>
<dbReference type="AlphaFoldDB" id="A0A4Z1AF22"/>
<protein>
    <submittedName>
        <fullName evidence="1">Class I SAM-dependent methyltransferase</fullName>
    </submittedName>
</protein>
<dbReference type="SUPFAM" id="SSF53335">
    <property type="entry name" value="S-adenosyl-L-methionine-dependent methyltransferases"/>
    <property type="match status" value="1"/>
</dbReference>
<comment type="caution">
    <text evidence="1">The sequence shown here is derived from an EMBL/GenBank/DDBJ whole genome shotgun (WGS) entry which is preliminary data.</text>
</comment>
<dbReference type="Gene3D" id="3.40.50.150">
    <property type="entry name" value="Vaccinia Virus protein VP39"/>
    <property type="match status" value="1"/>
</dbReference>
<dbReference type="GO" id="GO:0008168">
    <property type="term" value="F:methyltransferase activity"/>
    <property type="evidence" value="ECO:0007669"/>
    <property type="project" value="UniProtKB-KW"/>
</dbReference>
<keyword evidence="1" id="KW-0808">Transferase</keyword>
<dbReference type="InterPro" id="IPR029063">
    <property type="entry name" value="SAM-dependent_MTases_sf"/>
</dbReference>
<dbReference type="OrthoDB" id="9816564at2"/>
<proteinExistence type="predicted"/>
<organism evidence="1 2">
    <name type="scientific">Leptospira congkakensis</name>
    <dbReference type="NCBI Taxonomy" id="2484932"/>
    <lineage>
        <taxon>Bacteria</taxon>
        <taxon>Pseudomonadati</taxon>
        <taxon>Spirochaetota</taxon>
        <taxon>Spirochaetia</taxon>
        <taxon>Leptospirales</taxon>
        <taxon>Leptospiraceae</taxon>
        <taxon>Leptospira</taxon>
    </lineage>
</organism>
<dbReference type="Proteomes" id="UP000298263">
    <property type="component" value="Unassembled WGS sequence"/>
</dbReference>
<reference evidence="1" key="1">
    <citation type="journal article" date="2019" name="PLoS Negl. Trop. Dis.">
        <title>Revisiting the worldwide diversity of Leptospira species in the environment.</title>
        <authorList>
            <person name="Vincent A.T."/>
            <person name="Schiettekatte O."/>
            <person name="Bourhy P."/>
            <person name="Veyrier F.J."/>
            <person name="Picardeau M."/>
        </authorList>
    </citation>
    <scope>NUCLEOTIDE SEQUENCE [LARGE SCALE GENOMIC DNA]</scope>
    <source>
        <strain evidence="1">201702422</strain>
    </source>
</reference>
<sequence length="177" mass="21329">MEPVYLPDAEEEKLRYMKHNNDVHDIRYQNFLKPIVEKVVSNQNPTDQGLDFGSGPEPIVQFLLNKMGYPIKLYDPFFHNHLENINQIYDYIILTEVVEHFHFPNLEFQKLNQLLKPNGCLYILTHPYDDSIDFESWYYKNDKTHTFFYTTKSFEWISNQFGFKKLEIQNRIILLKK</sequence>
<dbReference type="GO" id="GO:0032259">
    <property type="term" value="P:methylation"/>
    <property type="evidence" value="ECO:0007669"/>
    <property type="project" value="UniProtKB-KW"/>
</dbReference>
<gene>
    <name evidence="1" type="ORF">EHQ69_14650</name>
</gene>
<dbReference type="EMBL" id="RQGP01000023">
    <property type="protein sequence ID" value="TGL88685.1"/>
    <property type="molecule type" value="Genomic_DNA"/>
</dbReference>
<accession>A0A4Z1AF22</accession>
<keyword evidence="2" id="KW-1185">Reference proteome</keyword>
<evidence type="ECO:0000313" key="1">
    <source>
        <dbReference type="EMBL" id="TGL88685.1"/>
    </source>
</evidence>
<keyword evidence="1" id="KW-0489">Methyltransferase</keyword>
<dbReference type="Pfam" id="PF13489">
    <property type="entry name" value="Methyltransf_23"/>
    <property type="match status" value="1"/>
</dbReference>